<evidence type="ECO:0008006" key="4">
    <source>
        <dbReference type="Google" id="ProtNLM"/>
    </source>
</evidence>
<keyword evidence="1" id="KW-0812">Transmembrane</keyword>
<evidence type="ECO:0000313" key="3">
    <source>
        <dbReference type="Proteomes" id="UP001597115"/>
    </source>
</evidence>
<feature type="transmembrane region" description="Helical" evidence="1">
    <location>
        <begin position="6"/>
        <end position="26"/>
    </location>
</feature>
<accession>A0ABW4HY75</accession>
<dbReference type="Gene3D" id="1.10.150.20">
    <property type="entry name" value="5' to 3' exonuclease, C-terminal subdomain"/>
    <property type="match status" value="1"/>
</dbReference>
<organism evidence="2 3">
    <name type="scientific">Sphingomonas tabacisoli</name>
    <dbReference type="NCBI Taxonomy" id="2249466"/>
    <lineage>
        <taxon>Bacteria</taxon>
        <taxon>Pseudomonadati</taxon>
        <taxon>Pseudomonadota</taxon>
        <taxon>Alphaproteobacteria</taxon>
        <taxon>Sphingomonadales</taxon>
        <taxon>Sphingomonadaceae</taxon>
        <taxon>Sphingomonas</taxon>
    </lineage>
</organism>
<reference evidence="3" key="1">
    <citation type="journal article" date="2019" name="Int. J. Syst. Evol. Microbiol.">
        <title>The Global Catalogue of Microorganisms (GCM) 10K type strain sequencing project: providing services to taxonomists for standard genome sequencing and annotation.</title>
        <authorList>
            <consortium name="The Broad Institute Genomics Platform"/>
            <consortium name="The Broad Institute Genome Sequencing Center for Infectious Disease"/>
            <person name="Wu L."/>
            <person name="Ma J."/>
        </authorList>
    </citation>
    <scope>NUCLEOTIDE SEQUENCE [LARGE SCALE GENOMIC DNA]</scope>
    <source>
        <strain evidence="3">CGMCC 1.16275</strain>
    </source>
</reference>
<protein>
    <recommendedName>
        <fullName evidence="4">Flap endonuclease-1-like 5' DNA nuclease</fullName>
    </recommendedName>
</protein>
<dbReference type="Proteomes" id="UP001597115">
    <property type="component" value="Unassembled WGS sequence"/>
</dbReference>
<name>A0ABW4HY75_9SPHN</name>
<comment type="caution">
    <text evidence="2">The sequence shown here is derived from an EMBL/GenBank/DDBJ whole genome shotgun (WGS) entry which is preliminary data.</text>
</comment>
<keyword evidence="3" id="KW-1185">Reference proteome</keyword>
<evidence type="ECO:0000256" key="1">
    <source>
        <dbReference type="SAM" id="Phobius"/>
    </source>
</evidence>
<evidence type="ECO:0000313" key="2">
    <source>
        <dbReference type="EMBL" id="MFD1610524.1"/>
    </source>
</evidence>
<dbReference type="RefSeq" id="WP_380886265.1">
    <property type="nucleotide sequence ID" value="NZ_JBHUDY010000001.1"/>
</dbReference>
<sequence length="168" mass="18024">MEWLEQNWVLIVVGIVVLLIALWWLVGNSGKRVEANKPATPVERREEVSPVVVGPAVAPVDTPPVMEPAPLPPEPEALVEPIHAIPAGPADELTRMKGVGPKVAALLNGLGVTRYDQIAAWTDADVERVDAQLGAFKGRIARDQWVEQARLLAAGDTAGYEAKFGKLG</sequence>
<keyword evidence="1" id="KW-1133">Transmembrane helix</keyword>
<dbReference type="EMBL" id="JBHUDY010000001">
    <property type="protein sequence ID" value="MFD1610524.1"/>
    <property type="molecule type" value="Genomic_DNA"/>
</dbReference>
<keyword evidence="1" id="KW-0472">Membrane</keyword>
<gene>
    <name evidence="2" type="ORF">ACFSCW_01765</name>
</gene>
<proteinExistence type="predicted"/>